<accession>A0A1V3IDF1</accession>
<dbReference type="EMBL" id="MLHJ01000150">
    <property type="protein sequence ID" value="OOF38422.1"/>
    <property type="molecule type" value="Genomic_DNA"/>
</dbReference>
<proteinExistence type="predicted"/>
<evidence type="ECO:0000313" key="2">
    <source>
        <dbReference type="Proteomes" id="UP000189433"/>
    </source>
</evidence>
<keyword evidence="2" id="KW-1185">Reference proteome</keyword>
<name>A0A1V3IDF1_9PAST</name>
<protein>
    <submittedName>
        <fullName evidence="1">Uncharacterized protein</fullName>
    </submittedName>
</protein>
<dbReference type="STRING" id="1908260.BKK50_11720"/>
<comment type="caution">
    <text evidence="1">The sequence shown here is derived from an EMBL/GenBank/DDBJ whole genome shotgun (WGS) entry which is preliminary data.</text>
</comment>
<reference evidence="1 2" key="1">
    <citation type="submission" date="2016-10" db="EMBL/GenBank/DDBJ databases">
        <title>Rodentibacter gen. nov. and new species.</title>
        <authorList>
            <person name="Christensen H."/>
        </authorList>
    </citation>
    <scope>NUCLEOTIDE SEQUENCE [LARGE SCALE GENOMIC DNA]</scope>
    <source>
        <strain evidence="1 2">CCUG17206</strain>
    </source>
</reference>
<dbReference type="AlphaFoldDB" id="A0A1V3IDF1"/>
<sequence length="254" mass="29018">MTTIIHVDGDFLACDSKWSTIHGLDVNTPISKYLYVKDSIVCFAGSEFAIVCMQAVFKKLISINEYENLLNKQVRNGDSLDYIVVQVNNGKLQTHNLPLRNFLHNDILYLGSGGEFAAKFFYYAKKVKYKSIYGKNNVEGALNYAYFKDKQYSGKPTIIKSWNPKYPIDLTINNDNQIYDTIIYQRLKELNMLIHNVVANKKIAQQSLSHLSASLELAYKPNQHLVTNVSCNSSRMTPKRAEQILKDIKAFLKD</sequence>
<organism evidence="1 2">
    <name type="scientific">Rodentibacter rarus</name>
    <dbReference type="NCBI Taxonomy" id="1908260"/>
    <lineage>
        <taxon>Bacteria</taxon>
        <taxon>Pseudomonadati</taxon>
        <taxon>Pseudomonadota</taxon>
        <taxon>Gammaproteobacteria</taxon>
        <taxon>Pasteurellales</taxon>
        <taxon>Pasteurellaceae</taxon>
        <taxon>Rodentibacter</taxon>
    </lineage>
</organism>
<dbReference type="Proteomes" id="UP000189433">
    <property type="component" value="Unassembled WGS sequence"/>
</dbReference>
<dbReference type="RefSeq" id="WP_077418423.1">
    <property type="nucleotide sequence ID" value="NZ_MLHI01000019.1"/>
</dbReference>
<evidence type="ECO:0000313" key="1">
    <source>
        <dbReference type="EMBL" id="OOF38422.1"/>
    </source>
</evidence>
<gene>
    <name evidence="1" type="ORF">BKK50_11720</name>
</gene>